<dbReference type="InterPro" id="IPR000836">
    <property type="entry name" value="PRTase_dom"/>
</dbReference>
<keyword evidence="2" id="KW-0328">Glycosyltransferase</keyword>
<proteinExistence type="predicted"/>
<dbReference type="SUPFAM" id="SSF53271">
    <property type="entry name" value="PRTase-like"/>
    <property type="match status" value="1"/>
</dbReference>
<organism evidence="2">
    <name type="scientific">uncultured Caudovirales phage</name>
    <dbReference type="NCBI Taxonomy" id="2100421"/>
    <lineage>
        <taxon>Viruses</taxon>
        <taxon>Duplodnaviria</taxon>
        <taxon>Heunggongvirae</taxon>
        <taxon>Uroviricota</taxon>
        <taxon>Caudoviricetes</taxon>
        <taxon>Peduoviridae</taxon>
        <taxon>Maltschvirus</taxon>
        <taxon>Maltschvirus maltsch</taxon>
    </lineage>
</organism>
<dbReference type="CDD" id="cd06223">
    <property type="entry name" value="PRTases_typeI"/>
    <property type="match status" value="1"/>
</dbReference>
<reference evidence="2" key="1">
    <citation type="submission" date="2020-05" db="EMBL/GenBank/DDBJ databases">
        <authorList>
            <person name="Chiriac C."/>
            <person name="Salcher M."/>
            <person name="Ghai R."/>
            <person name="Kavagutti S V."/>
        </authorList>
    </citation>
    <scope>NUCLEOTIDE SEQUENCE</scope>
</reference>
<dbReference type="Gene3D" id="3.40.50.2020">
    <property type="match status" value="1"/>
</dbReference>
<dbReference type="InterPro" id="IPR029057">
    <property type="entry name" value="PRTase-like"/>
</dbReference>
<keyword evidence="2" id="KW-0808">Transferase</keyword>
<keyword evidence="1" id="KW-1133">Transmembrane helix</keyword>
<evidence type="ECO:0000313" key="2">
    <source>
        <dbReference type="EMBL" id="CAB4196676.1"/>
    </source>
</evidence>
<evidence type="ECO:0000256" key="1">
    <source>
        <dbReference type="SAM" id="Phobius"/>
    </source>
</evidence>
<gene>
    <name evidence="2" type="ORF">UFOVP1290_196</name>
</gene>
<feature type="transmembrane region" description="Helical" evidence="1">
    <location>
        <begin position="51"/>
        <end position="70"/>
    </location>
</feature>
<dbReference type="GO" id="GO:0016757">
    <property type="term" value="F:glycosyltransferase activity"/>
    <property type="evidence" value="ECO:0007669"/>
    <property type="project" value="UniProtKB-KW"/>
</dbReference>
<sequence>MTKSLISKYHGGMTAHTEYLSDVFVKENFSETMRRTTHLARMMRRAYKFDTIVFTGMSGAAVAFPLSLALNTSLVCIRKVNDNSHYPFSFEGNANVKDYIIVDDFISIGTTIRNVLSKMAKAKPKATCKAILLYKSRRHKLFSYKGNAINVHCSDQFWMEQDSTPCELLRFQRKNPPTLSDRYYS</sequence>
<accession>A0A6J5RQV9</accession>
<protein>
    <submittedName>
        <fullName evidence="2">Phosphoribosyltransferase domain</fullName>
    </submittedName>
</protein>
<name>A0A6J5RQV9_9CAUD</name>
<keyword evidence="1" id="KW-0812">Transmembrane</keyword>
<keyword evidence="1" id="KW-0472">Membrane</keyword>
<dbReference type="EMBL" id="LR797252">
    <property type="protein sequence ID" value="CAB4196676.1"/>
    <property type="molecule type" value="Genomic_DNA"/>
</dbReference>